<dbReference type="InterPro" id="IPR053196">
    <property type="entry name" value="Lipoprotein_YbaY-like"/>
</dbReference>
<dbReference type="RefSeq" id="WP_012373565.1">
    <property type="nucleotide sequence ID" value="NC_010571.1"/>
</dbReference>
<feature type="signal peptide" evidence="1">
    <location>
        <begin position="1"/>
        <end position="18"/>
    </location>
</feature>
<proteinExistence type="predicted"/>
<dbReference type="PANTHER" id="PTHR38013:SF1">
    <property type="entry name" value="GLYCOPROTEIN_POLYSACCHARIDE METABOLISM"/>
    <property type="match status" value="1"/>
</dbReference>
<reference evidence="2 3" key="1">
    <citation type="journal article" date="2011" name="J. Bacteriol.">
        <title>Genome sequence of the verrucomicrobium Opitutus terrae PB90-1, an abundant inhabitant of rice paddy soil ecosystems.</title>
        <authorList>
            <person name="van Passel M.W."/>
            <person name="Kant R."/>
            <person name="Palva A."/>
            <person name="Copeland A."/>
            <person name="Lucas S."/>
            <person name="Lapidus A."/>
            <person name="Glavina del Rio T."/>
            <person name="Pitluck S."/>
            <person name="Goltsman E."/>
            <person name="Clum A."/>
            <person name="Sun H."/>
            <person name="Schmutz J."/>
            <person name="Larimer F.W."/>
            <person name="Land M.L."/>
            <person name="Hauser L."/>
            <person name="Kyrpides N."/>
            <person name="Mikhailova N."/>
            <person name="Richardson P.P."/>
            <person name="Janssen P.H."/>
            <person name="de Vos W.M."/>
            <person name="Smidt H."/>
        </authorList>
    </citation>
    <scope>NUCLEOTIDE SEQUENCE [LARGE SCALE GENOMIC DNA]</scope>
    <source>
        <strain evidence="3">DSM 11246 / JCM 15787 / PB90-1</strain>
    </source>
</reference>
<dbReference type="EMBL" id="CP001032">
    <property type="protein sequence ID" value="ACB74027.1"/>
    <property type="molecule type" value="Genomic_DNA"/>
</dbReference>
<dbReference type="OrthoDB" id="5348860at2"/>
<dbReference type="Pfam" id="PF09619">
    <property type="entry name" value="YscW"/>
    <property type="match status" value="1"/>
</dbReference>
<dbReference type="PROSITE" id="PS51257">
    <property type="entry name" value="PROKAR_LIPOPROTEIN"/>
    <property type="match status" value="1"/>
</dbReference>
<protein>
    <recommendedName>
        <fullName evidence="4">Lipoprotein</fullName>
    </recommendedName>
</protein>
<accession>B1ZUI4</accession>
<dbReference type="PANTHER" id="PTHR38013">
    <property type="entry name" value="GLYCOPROTEIN/POLYSACCHARIDE METABOLISM"/>
    <property type="match status" value="1"/>
</dbReference>
<dbReference type="STRING" id="452637.Oter_0738"/>
<dbReference type="eggNOG" id="COG3126">
    <property type="taxonomic scope" value="Bacteria"/>
</dbReference>
<dbReference type="Proteomes" id="UP000007013">
    <property type="component" value="Chromosome"/>
</dbReference>
<keyword evidence="3" id="KW-1185">Reference proteome</keyword>
<name>B1ZUI4_OPITP</name>
<evidence type="ECO:0000313" key="2">
    <source>
        <dbReference type="EMBL" id="ACB74027.1"/>
    </source>
</evidence>
<sequence>MKVLPLAGLLFALLTLSAGCGHVDMTPPASADRVLNCAVTNNTQAELPPDTEVTVRVVDVSAANGRGEVLAEETVANPPRMPVMVRVEFQAEDAVLRRGVNVEARVAVGGKLRYMTTSAHPITTSNVNETQVIQLVTVANR</sequence>
<dbReference type="AlphaFoldDB" id="B1ZUI4"/>
<evidence type="ECO:0008006" key="4">
    <source>
        <dbReference type="Google" id="ProtNLM"/>
    </source>
</evidence>
<keyword evidence="1" id="KW-0732">Signal</keyword>
<evidence type="ECO:0000256" key="1">
    <source>
        <dbReference type="SAM" id="SignalP"/>
    </source>
</evidence>
<dbReference type="KEGG" id="ote:Oter_0738"/>
<dbReference type="HOGENOM" id="CLU_1823413_0_0_0"/>
<feature type="chain" id="PRO_5002774483" description="Lipoprotein" evidence="1">
    <location>
        <begin position="19"/>
        <end position="141"/>
    </location>
</feature>
<evidence type="ECO:0000313" key="3">
    <source>
        <dbReference type="Proteomes" id="UP000007013"/>
    </source>
</evidence>
<gene>
    <name evidence="2" type="ordered locus">Oter_0738</name>
</gene>
<dbReference type="InterPro" id="IPR039366">
    <property type="entry name" value="Pilotin"/>
</dbReference>
<organism evidence="2 3">
    <name type="scientific">Opitutus terrae (strain DSM 11246 / JCM 15787 / PB90-1)</name>
    <dbReference type="NCBI Taxonomy" id="452637"/>
    <lineage>
        <taxon>Bacteria</taxon>
        <taxon>Pseudomonadati</taxon>
        <taxon>Verrucomicrobiota</taxon>
        <taxon>Opitutia</taxon>
        <taxon>Opitutales</taxon>
        <taxon>Opitutaceae</taxon>
        <taxon>Opitutus</taxon>
    </lineage>
</organism>